<keyword evidence="3" id="KW-1185">Reference proteome</keyword>
<dbReference type="AlphaFoldDB" id="A0A9P3LJ94"/>
<feature type="compositionally biased region" description="Polar residues" evidence="1">
    <location>
        <begin position="49"/>
        <end position="65"/>
    </location>
</feature>
<accession>A0A9P3LJ94</accession>
<gene>
    <name evidence="2" type="ORF">PsYK624_133620</name>
</gene>
<organism evidence="2 3">
    <name type="scientific">Phanerochaete sordida</name>
    <dbReference type="NCBI Taxonomy" id="48140"/>
    <lineage>
        <taxon>Eukaryota</taxon>
        <taxon>Fungi</taxon>
        <taxon>Dikarya</taxon>
        <taxon>Basidiomycota</taxon>
        <taxon>Agaricomycotina</taxon>
        <taxon>Agaricomycetes</taxon>
        <taxon>Polyporales</taxon>
        <taxon>Phanerochaetaceae</taxon>
        <taxon>Phanerochaete</taxon>
    </lineage>
</organism>
<dbReference type="Proteomes" id="UP000703269">
    <property type="component" value="Unassembled WGS sequence"/>
</dbReference>
<feature type="region of interest" description="Disordered" evidence="1">
    <location>
        <begin position="49"/>
        <end position="76"/>
    </location>
</feature>
<dbReference type="EMBL" id="BPQB01000068">
    <property type="protein sequence ID" value="GJE97150.1"/>
    <property type="molecule type" value="Genomic_DNA"/>
</dbReference>
<feature type="region of interest" description="Disordered" evidence="1">
    <location>
        <begin position="1"/>
        <end position="23"/>
    </location>
</feature>
<evidence type="ECO:0000256" key="1">
    <source>
        <dbReference type="SAM" id="MobiDB-lite"/>
    </source>
</evidence>
<name>A0A9P3LJ94_9APHY</name>
<reference evidence="2 3" key="1">
    <citation type="submission" date="2021-08" db="EMBL/GenBank/DDBJ databases">
        <title>Draft Genome Sequence of Phanerochaete sordida strain YK-624.</title>
        <authorList>
            <person name="Mori T."/>
            <person name="Dohra H."/>
            <person name="Suzuki T."/>
            <person name="Kawagishi H."/>
            <person name="Hirai H."/>
        </authorList>
    </citation>
    <scope>NUCLEOTIDE SEQUENCE [LARGE SCALE GENOMIC DNA]</scope>
    <source>
        <strain evidence="2 3">YK-624</strain>
    </source>
</reference>
<evidence type="ECO:0000313" key="2">
    <source>
        <dbReference type="EMBL" id="GJE97150.1"/>
    </source>
</evidence>
<proteinExistence type="predicted"/>
<sequence>MMRASERPSATTLGSPLPGPRGRWRLAGRIPSVHTTFCGPECDIITQREVSSPSCRPQRAKTTVVSRPPTHAQPKSDTRIVRLSDFSAGVNANLLFRWTPSDVFRDCEALRTWRCPVGSALTGGSRQRYR</sequence>
<comment type="caution">
    <text evidence="2">The sequence shown here is derived from an EMBL/GenBank/DDBJ whole genome shotgun (WGS) entry which is preliminary data.</text>
</comment>
<evidence type="ECO:0000313" key="3">
    <source>
        <dbReference type="Proteomes" id="UP000703269"/>
    </source>
</evidence>
<protein>
    <submittedName>
        <fullName evidence="2">Uncharacterized protein</fullName>
    </submittedName>
</protein>